<gene>
    <name evidence="1" type="ORF">EV199_1045</name>
</gene>
<comment type="caution">
    <text evidence="1">The sequence shown here is derived from an EMBL/GenBank/DDBJ whole genome shotgun (WGS) entry which is preliminary data.</text>
</comment>
<accession>A0A4Q7N1F6</accession>
<proteinExistence type="predicted"/>
<evidence type="ECO:0000313" key="1">
    <source>
        <dbReference type="EMBL" id="RZS75183.1"/>
    </source>
</evidence>
<keyword evidence="2" id="KW-1185">Reference proteome</keyword>
<protein>
    <submittedName>
        <fullName evidence="1">Uncharacterized protein</fullName>
    </submittedName>
</protein>
<organism evidence="1 2">
    <name type="scientific">Pseudobacter ginsenosidimutans</name>
    <dbReference type="NCBI Taxonomy" id="661488"/>
    <lineage>
        <taxon>Bacteria</taxon>
        <taxon>Pseudomonadati</taxon>
        <taxon>Bacteroidota</taxon>
        <taxon>Chitinophagia</taxon>
        <taxon>Chitinophagales</taxon>
        <taxon>Chitinophagaceae</taxon>
        <taxon>Pseudobacter</taxon>
    </lineage>
</organism>
<dbReference type="AlphaFoldDB" id="A0A4Q7N1F6"/>
<dbReference type="Proteomes" id="UP000293874">
    <property type="component" value="Unassembled WGS sequence"/>
</dbReference>
<reference evidence="1 2" key="1">
    <citation type="submission" date="2019-02" db="EMBL/GenBank/DDBJ databases">
        <title>Genomic Encyclopedia of Type Strains, Phase IV (KMG-IV): sequencing the most valuable type-strain genomes for metagenomic binning, comparative biology and taxonomic classification.</title>
        <authorList>
            <person name="Goeker M."/>
        </authorList>
    </citation>
    <scope>NUCLEOTIDE SEQUENCE [LARGE SCALE GENOMIC DNA]</scope>
    <source>
        <strain evidence="1 2">DSM 18116</strain>
    </source>
</reference>
<evidence type="ECO:0000313" key="2">
    <source>
        <dbReference type="Proteomes" id="UP000293874"/>
    </source>
</evidence>
<dbReference type="EMBL" id="SGXA01000001">
    <property type="protein sequence ID" value="RZS75183.1"/>
    <property type="molecule type" value="Genomic_DNA"/>
</dbReference>
<name>A0A4Q7N1F6_9BACT</name>
<sequence>METCKNRTGGQIGCLFYFRGAVARVPASDVYSVVIGYTVPAGCERQTVPVIFPAQGSDVPISVVLRNQELFSHWWFAHSYLLPFEAALPQN</sequence>